<accession>A0A8S1JAE5</accession>
<dbReference type="PANTHER" id="PTHR30036:SF7">
    <property type="entry name" value="ABC TRANSPORTER PERIPLASMIC-BINDING PROTEIN YPHF"/>
    <property type="match status" value="1"/>
</dbReference>
<feature type="region of interest" description="Disordered" evidence="3">
    <location>
        <begin position="104"/>
        <end position="127"/>
    </location>
</feature>
<evidence type="ECO:0000313" key="7">
    <source>
        <dbReference type="Proteomes" id="UP000708148"/>
    </source>
</evidence>
<protein>
    <recommendedName>
        <fullName evidence="5">Periplasmic binding protein domain-containing protein</fullName>
    </recommendedName>
</protein>
<dbReference type="GO" id="GO:0030246">
    <property type="term" value="F:carbohydrate binding"/>
    <property type="evidence" value="ECO:0007669"/>
    <property type="project" value="TreeGrafter"/>
</dbReference>
<dbReference type="InterPro" id="IPR050555">
    <property type="entry name" value="Bact_Solute-Bind_Prot2"/>
</dbReference>
<evidence type="ECO:0000256" key="1">
    <source>
        <dbReference type="ARBA" id="ARBA00004196"/>
    </source>
</evidence>
<evidence type="ECO:0000256" key="3">
    <source>
        <dbReference type="SAM" id="MobiDB-lite"/>
    </source>
</evidence>
<dbReference type="InterPro" id="IPR028082">
    <property type="entry name" value="Peripla_BP_I"/>
</dbReference>
<dbReference type="OrthoDB" id="47382at2759"/>
<keyword evidence="4" id="KW-1133">Transmembrane helix</keyword>
<comment type="caution">
    <text evidence="6">The sequence shown here is derived from an EMBL/GenBank/DDBJ whole genome shotgun (WGS) entry which is preliminary data.</text>
</comment>
<comment type="similarity">
    <text evidence="2">Belongs to the bacterial solute-binding protein 2 family.</text>
</comment>
<evidence type="ECO:0000256" key="4">
    <source>
        <dbReference type="SAM" id="Phobius"/>
    </source>
</evidence>
<keyword evidence="4" id="KW-0812">Transmembrane</keyword>
<feature type="domain" description="Periplasmic binding protein" evidence="5">
    <location>
        <begin position="145"/>
        <end position="401"/>
    </location>
</feature>
<keyword evidence="4" id="KW-0472">Membrane</keyword>
<dbReference type="Pfam" id="PF13407">
    <property type="entry name" value="Peripla_BP_4"/>
    <property type="match status" value="2"/>
</dbReference>
<organism evidence="6 7">
    <name type="scientific">Ostreobium quekettii</name>
    <dbReference type="NCBI Taxonomy" id="121088"/>
    <lineage>
        <taxon>Eukaryota</taxon>
        <taxon>Viridiplantae</taxon>
        <taxon>Chlorophyta</taxon>
        <taxon>core chlorophytes</taxon>
        <taxon>Ulvophyceae</taxon>
        <taxon>TCBD clade</taxon>
        <taxon>Bryopsidales</taxon>
        <taxon>Ostreobineae</taxon>
        <taxon>Ostreobiaceae</taxon>
        <taxon>Ostreobium</taxon>
    </lineage>
</organism>
<dbReference type="InterPro" id="IPR025997">
    <property type="entry name" value="SBP_2_dom"/>
</dbReference>
<reference evidence="6" key="1">
    <citation type="submission" date="2020-12" db="EMBL/GenBank/DDBJ databases">
        <authorList>
            <person name="Iha C."/>
        </authorList>
    </citation>
    <scope>NUCLEOTIDE SEQUENCE</scope>
</reference>
<proteinExistence type="inferred from homology"/>
<comment type="subcellular location">
    <subcellularLocation>
        <location evidence="1">Cell envelope</location>
    </subcellularLocation>
</comment>
<evidence type="ECO:0000259" key="5">
    <source>
        <dbReference type="Pfam" id="PF13407"/>
    </source>
</evidence>
<dbReference type="AlphaFoldDB" id="A0A8S1JAE5"/>
<sequence length="758" mass="80893">MFAKGRKFGRETEAGDLEGGWRAWGRPSAKWLGALSAISSLAVLIGIVAIVLGIMALRTANDAEERLDGVEGIIASATEDVMAIRPQAGGGSNQAVSNDTASLATNQTEGEEGSPPEASGTMPGPDFNGTVDADGALALFESTLAVVVHGRDDDPFWHTVQQGAKDAAQFLGFHFFYDNPDSVDDEQALDQMEMDIRRARYGLFDGLIVSIPDSDRLRDAIAFAADEMPVLSINAGHEDFDDLGMFTHIGIPEFEAGQQAGEIMKDRGVKSAICVLHEDTVPFQQRCGGFELGLEGTVTNITLTREQSADDIQSAIEDALASNADLQGVLTLGPTGFAPAREALQGRICDPGTSPDTADCVAFGTFDTTPEVLDAIVQGELDFGMDQQEYLQGYLGVAFMFLKATYGVTPGAGAPVVTGPVVVDNREAAEILLQRNFTSGMTIGNKTARGLDIRYVVHGKPKDTFWKFVKAGVKLTARQHGLRIDYREPSQSADENEVRKFMVDSINEAVEDGVDGLVVTIPNDSPTLRNAIVAAGAAGIPVVSINGGDDRIREEEYGVVLHVGQGEEFSGRQVGKRLVRSGAARALCYIHDASDVTLKERCDGLQDGMQEVNPEAVVVPFESPANLTSRQMSASILDLLESDPDIDAVVALGKPASVPAVTAVEQLDMLCVAGRTPDGEGEDGCIAVVTFDFEFPVLDYIEEGKVLFGADEGPFLQGALPLVFLTLQNLWNSMPVGLVNTGPSFVDVTNVGLYEFFV</sequence>
<dbReference type="SUPFAM" id="SSF53822">
    <property type="entry name" value="Periplasmic binding protein-like I"/>
    <property type="match status" value="2"/>
</dbReference>
<evidence type="ECO:0000256" key="2">
    <source>
        <dbReference type="ARBA" id="ARBA00007639"/>
    </source>
</evidence>
<dbReference type="PANTHER" id="PTHR30036">
    <property type="entry name" value="D-XYLOSE-BINDING PERIPLASMIC PROTEIN"/>
    <property type="match status" value="1"/>
</dbReference>
<name>A0A8S1JAE5_9CHLO</name>
<dbReference type="Gene3D" id="3.40.50.2300">
    <property type="match status" value="4"/>
</dbReference>
<gene>
    <name evidence="6" type="ORF">OSTQU699_LOCUS8523</name>
</gene>
<dbReference type="EMBL" id="CAJHUC010002089">
    <property type="protein sequence ID" value="CAD7703166.1"/>
    <property type="molecule type" value="Genomic_DNA"/>
</dbReference>
<feature type="transmembrane region" description="Helical" evidence="4">
    <location>
        <begin position="31"/>
        <end position="57"/>
    </location>
</feature>
<dbReference type="Proteomes" id="UP000708148">
    <property type="component" value="Unassembled WGS sequence"/>
</dbReference>
<evidence type="ECO:0000313" key="6">
    <source>
        <dbReference type="EMBL" id="CAD7703166.1"/>
    </source>
</evidence>
<keyword evidence="7" id="KW-1185">Reference proteome</keyword>
<feature type="domain" description="Periplasmic binding protein" evidence="5">
    <location>
        <begin position="461"/>
        <end position="721"/>
    </location>
</feature>